<accession>A0ABD3XKP0</accession>
<evidence type="ECO:0000256" key="1">
    <source>
        <dbReference type="SAM" id="MobiDB-lite"/>
    </source>
</evidence>
<sequence length="121" mass="13660">MSLYNLTDTQHNSLLNSSSNELDLSLSNGTQANGPIQRSHFSNCVENQLDDMSRLENINSLEFLKANVRKNKEPSRDQHRAEAKSETLNNIQQDVLSIDNDARDNVTKANSNEVQIYNMHG</sequence>
<dbReference type="Proteomes" id="UP001634394">
    <property type="component" value="Unassembled WGS sequence"/>
</dbReference>
<proteinExistence type="predicted"/>
<organism evidence="2 3">
    <name type="scientific">Sinanodonta woodiana</name>
    <name type="common">Chinese pond mussel</name>
    <name type="synonym">Anodonta woodiana</name>
    <dbReference type="NCBI Taxonomy" id="1069815"/>
    <lineage>
        <taxon>Eukaryota</taxon>
        <taxon>Metazoa</taxon>
        <taxon>Spiralia</taxon>
        <taxon>Lophotrochozoa</taxon>
        <taxon>Mollusca</taxon>
        <taxon>Bivalvia</taxon>
        <taxon>Autobranchia</taxon>
        <taxon>Heteroconchia</taxon>
        <taxon>Palaeoheterodonta</taxon>
        <taxon>Unionida</taxon>
        <taxon>Unionoidea</taxon>
        <taxon>Unionidae</taxon>
        <taxon>Unioninae</taxon>
        <taxon>Sinanodonta</taxon>
    </lineage>
</organism>
<gene>
    <name evidence="2" type="ORF">ACJMK2_026195</name>
</gene>
<dbReference type="EMBL" id="JBJQND010000002">
    <property type="protein sequence ID" value="KAL3886186.1"/>
    <property type="molecule type" value="Genomic_DNA"/>
</dbReference>
<protein>
    <submittedName>
        <fullName evidence="2">Uncharacterized protein</fullName>
    </submittedName>
</protein>
<feature type="compositionally biased region" description="Basic and acidic residues" evidence="1">
    <location>
        <begin position="70"/>
        <end position="85"/>
    </location>
</feature>
<evidence type="ECO:0000313" key="2">
    <source>
        <dbReference type="EMBL" id="KAL3886186.1"/>
    </source>
</evidence>
<keyword evidence="3" id="KW-1185">Reference proteome</keyword>
<feature type="region of interest" description="Disordered" evidence="1">
    <location>
        <begin position="69"/>
        <end position="88"/>
    </location>
</feature>
<comment type="caution">
    <text evidence="2">The sequence shown here is derived from an EMBL/GenBank/DDBJ whole genome shotgun (WGS) entry which is preliminary data.</text>
</comment>
<name>A0ABD3XKP0_SINWO</name>
<dbReference type="AlphaFoldDB" id="A0ABD3XKP0"/>
<evidence type="ECO:0000313" key="3">
    <source>
        <dbReference type="Proteomes" id="UP001634394"/>
    </source>
</evidence>
<reference evidence="2 3" key="1">
    <citation type="submission" date="2024-11" db="EMBL/GenBank/DDBJ databases">
        <title>Chromosome-level genome assembly of the freshwater bivalve Anodonta woodiana.</title>
        <authorList>
            <person name="Chen X."/>
        </authorList>
    </citation>
    <scope>NUCLEOTIDE SEQUENCE [LARGE SCALE GENOMIC DNA]</scope>
    <source>
        <strain evidence="2">MN2024</strain>
        <tissue evidence="2">Gills</tissue>
    </source>
</reference>